<dbReference type="GO" id="GO:0016757">
    <property type="term" value="F:glycosyltransferase activity"/>
    <property type="evidence" value="ECO:0007669"/>
    <property type="project" value="UniProtKB-KW"/>
</dbReference>
<evidence type="ECO:0000313" key="2">
    <source>
        <dbReference type="EMBL" id="MDX4955649.1"/>
    </source>
</evidence>
<dbReference type="RefSeq" id="WP_319075010.1">
    <property type="nucleotide sequence ID" value="NZ_JAWWMZ010000008.1"/>
</dbReference>
<comment type="caution">
    <text evidence="2">The sequence shown here is derived from an EMBL/GenBank/DDBJ whole genome shotgun (WGS) entry which is preliminary data.</text>
</comment>
<dbReference type="Pfam" id="PF13579">
    <property type="entry name" value="Glyco_trans_4_4"/>
    <property type="match status" value="1"/>
</dbReference>
<sequence>MRILLIAYEFPPIISGQSLRWFYLANEFAKQGIEVHVLCPNMPALPPFSEELHGDVIVHRTWAGPYVGVSQSIYLLMSRLKNQKDSPGKVVPVDPSHQTTTLLKIYRWGRQFLDRIIFPDLRSEWVFSASLRLIQLLGSKSYNAIVSSHEPGASLILGLLGKRISQLPLIADLADPVVAPHAPKWRYRFDLAFEAMVLKRADAAVVTTEAASELFMNRHGLQDIREKFSCVTQGFPSRGEKSTHIGHRCSELLKIVYTGNFYEDFRSPAQLAIALKSLEDLTIQVDFYGNHTAYQSLFEGIGHVIFHGAVDHHICLMAQQSCDVLLSLGNRQAFQVPGKIYEYLGAGVPILHIAMSETDEAGLLISNVGAGWAVCNESGHIAGAIRDLHAKWLENGLKGALARREDAIEEYSWNRRAAQYAKIIRRVADISGGIN</sequence>
<gene>
    <name evidence="2" type="ORF">SGN30_19725</name>
</gene>
<dbReference type="EC" id="2.4.-.-" evidence="2"/>
<dbReference type="PANTHER" id="PTHR12526">
    <property type="entry name" value="GLYCOSYLTRANSFERASE"/>
    <property type="match status" value="1"/>
</dbReference>
<dbReference type="InterPro" id="IPR028098">
    <property type="entry name" value="Glyco_trans_4-like_N"/>
</dbReference>
<protein>
    <submittedName>
        <fullName evidence="2">Glycosyltransferase</fullName>
        <ecNumber evidence="2">2.4.-.-</ecNumber>
    </submittedName>
</protein>
<evidence type="ECO:0000259" key="1">
    <source>
        <dbReference type="Pfam" id="PF13579"/>
    </source>
</evidence>
<dbReference type="Proteomes" id="UP001287445">
    <property type="component" value="Unassembled WGS sequence"/>
</dbReference>
<feature type="domain" description="Glycosyltransferase subfamily 4-like N-terminal" evidence="1">
    <location>
        <begin position="16"/>
        <end position="220"/>
    </location>
</feature>
<keyword evidence="2" id="KW-0328">Glycosyltransferase</keyword>
<dbReference type="Gene3D" id="3.40.50.2000">
    <property type="entry name" value="Glycogen Phosphorylase B"/>
    <property type="match status" value="2"/>
</dbReference>
<dbReference type="EMBL" id="JAWWMZ010000008">
    <property type="protein sequence ID" value="MDX4955649.1"/>
    <property type="molecule type" value="Genomic_DNA"/>
</dbReference>
<dbReference type="AlphaFoldDB" id="A0AAJ2V8C9"/>
<dbReference type="SUPFAM" id="SSF53756">
    <property type="entry name" value="UDP-Glycosyltransferase/glycogen phosphorylase"/>
    <property type="match status" value="1"/>
</dbReference>
<evidence type="ECO:0000313" key="3">
    <source>
        <dbReference type="Proteomes" id="UP001287445"/>
    </source>
</evidence>
<organism evidence="2 3">
    <name type="scientific">Delftia acidovorans</name>
    <name type="common">Pseudomonas acidovorans</name>
    <name type="synonym">Comamonas acidovorans</name>
    <dbReference type="NCBI Taxonomy" id="80866"/>
    <lineage>
        <taxon>Bacteria</taxon>
        <taxon>Pseudomonadati</taxon>
        <taxon>Pseudomonadota</taxon>
        <taxon>Betaproteobacteria</taxon>
        <taxon>Burkholderiales</taxon>
        <taxon>Comamonadaceae</taxon>
        <taxon>Delftia</taxon>
    </lineage>
</organism>
<keyword evidence="2" id="KW-0808">Transferase</keyword>
<name>A0AAJ2V8C9_DELAC</name>
<accession>A0AAJ2V8C9</accession>
<reference evidence="2" key="1">
    <citation type="submission" date="2023-11" db="EMBL/GenBank/DDBJ databases">
        <title>Identification and selenium tolerance of Delftia acidovorans R3-25.</title>
        <authorList>
            <person name="Zhang S."/>
            <person name="Liu Y."/>
            <person name="Guo Y."/>
        </authorList>
    </citation>
    <scope>NUCLEOTIDE SEQUENCE</scope>
    <source>
        <strain evidence="2">R3-25</strain>
    </source>
</reference>
<dbReference type="PANTHER" id="PTHR12526:SF622">
    <property type="entry name" value="GLYCOSYLTRANSFERASE (GROUP I)"/>
    <property type="match status" value="1"/>
</dbReference>
<proteinExistence type="predicted"/>